<organism evidence="1 2">
    <name type="scientific">Plakobranchus ocellatus</name>
    <dbReference type="NCBI Taxonomy" id="259542"/>
    <lineage>
        <taxon>Eukaryota</taxon>
        <taxon>Metazoa</taxon>
        <taxon>Spiralia</taxon>
        <taxon>Lophotrochozoa</taxon>
        <taxon>Mollusca</taxon>
        <taxon>Gastropoda</taxon>
        <taxon>Heterobranchia</taxon>
        <taxon>Euthyneura</taxon>
        <taxon>Panpulmonata</taxon>
        <taxon>Sacoglossa</taxon>
        <taxon>Placobranchoidea</taxon>
        <taxon>Plakobranchidae</taxon>
        <taxon>Plakobranchus</taxon>
    </lineage>
</organism>
<proteinExistence type="predicted"/>
<name>A0AAV4A4C8_9GAST</name>
<dbReference type="EMBL" id="BLXT01003696">
    <property type="protein sequence ID" value="GFO02980.1"/>
    <property type="molecule type" value="Genomic_DNA"/>
</dbReference>
<feature type="non-terminal residue" evidence="1">
    <location>
        <position position="88"/>
    </location>
</feature>
<keyword evidence="2" id="KW-1185">Reference proteome</keyword>
<accession>A0AAV4A4C8</accession>
<dbReference type="Proteomes" id="UP000735302">
    <property type="component" value="Unassembled WGS sequence"/>
</dbReference>
<sequence>MPIFPQNRIFFSQLISGEVIGDGELEHWLLISLMEDIGDGGLEHWLFISPVENIGYGKLEHWLLISVVGGYWRWRTGAVPETTRSSTQ</sequence>
<comment type="caution">
    <text evidence="1">The sequence shown here is derived from an EMBL/GenBank/DDBJ whole genome shotgun (WGS) entry which is preliminary data.</text>
</comment>
<reference evidence="1 2" key="1">
    <citation type="journal article" date="2021" name="Elife">
        <title>Chloroplast acquisition without the gene transfer in kleptoplastic sea slugs, Plakobranchus ocellatus.</title>
        <authorList>
            <person name="Maeda T."/>
            <person name="Takahashi S."/>
            <person name="Yoshida T."/>
            <person name="Shimamura S."/>
            <person name="Takaki Y."/>
            <person name="Nagai Y."/>
            <person name="Toyoda A."/>
            <person name="Suzuki Y."/>
            <person name="Arimoto A."/>
            <person name="Ishii H."/>
            <person name="Satoh N."/>
            <person name="Nishiyama T."/>
            <person name="Hasebe M."/>
            <person name="Maruyama T."/>
            <person name="Minagawa J."/>
            <person name="Obokata J."/>
            <person name="Shigenobu S."/>
        </authorList>
    </citation>
    <scope>NUCLEOTIDE SEQUENCE [LARGE SCALE GENOMIC DNA]</scope>
</reference>
<evidence type="ECO:0000313" key="1">
    <source>
        <dbReference type="EMBL" id="GFO02980.1"/>
    </source>
</evidence>
<dbReference type="AlphaFoldDB" id="A0AAV4A4C8"/>
<evidence type="ECO:0000313" key="2">
    <source>
        <dbReference type="Proteomes" id="UP000735302"/>
    </source>
</evidence>
<protein>
    <submittedName>
        <fullName evidence="1">Uncharacterized protein</fullName>
    </submittedName>
</protein>
<gene>
    <name evidence="1" type="ORF">PoB_002948500</name>
</gene>